<keyword evidence="1" id="KW-0805">Transcription regulation</keyword>
<dbReference type="AlphaFoldDB" id="A0A841AQE4"/>
<dbReference type="RefSeq" id="WP_343062035.1">
    <property type="nucleotide sequence ID" value="NZ_JACHMJ010000001.1"/>
</dbReference>
<dbReference type="GO" id="GO:0003700">
    <property type="term" value="F:DNA-binding transcription factor activity"/>
    <property type="evidence" value="ECO:0007669"/>
    <property type="project" value="InterPro"/>
</dbReference>
<comment type="caution">
    <text evidence="5">The sequence shown here is derived from an EMBL/GenBank/DDBJ whole genome shotgun (WGS) entry which is preliminary data.</text>
</comment>
<dbReference type="InterPro" id="IPR011991">
    <property type="entry name" value="ArsR-like_HTH"/>
</dbReference>
<gene>
    <name evidence="5" type="ORF">HD599_002314</name>
</gene>
<dbReference type="SMART" id="SM00418">
    <property type="entry name" value="HTH_ARSR"/>
    <property type="match status" value="1"/>
</dbReference>
<organism evidence="5 6">
    <name type="scientific">Conyzicola lurida</name>
    <dbReference type="NCBI Taxonomy" id="1172621"/>
    <lineage>
        <taxon>Bacteria</taxon>
        <taxon>Bacillati</taxon>
        <taxon>Actinomycetota</taxon>
        <taxon>Actinomycetes</taxon>
        <taxon>Micrococcales</taxon>
        <taxon>Microbacteriaceae</taxon>
        <taxon>Conyzicola</taxon>
    </lineage>
</organism>
<keyword evidence="6" id="KW-1185">Reference proteome</keyword>
<evidence type="ECO:0000313" key="5">
    <source>
        <dbReference type="EMBL" id="MBB5843991.1"/>
    </source>
</evidence>
<feature type="domain" description="HTH arsR-type" evidence="4">
    <location>
        <begin position="9"/>
        <end position="104"/>
    </location>
</feature>
<dbReference type="GO" id="GO:0003677">
    <property type="term" value="F:DNA binding"/>
    <property type="evidence" value="ECO:0007669"/>
    <property type="project" value="UniProtKB-KW"/>
</dbReference>
<dbReference type="SUPFAM" id="SSF46785">
    <property type="entry name" value="Winged helix' DNA-binding domain"/>
    <property type="match status" value="1"/>
</dbReference>
<dbReference type="EMBL" id="JACHMJ010000001">
    <property type="protein sequence ID" value="MBB5843991.1"/>
    <property type="molecule type" value="Genomic_DNA"/>
</dbReference>
<keyword evidence="2 5" id="KW-0238">DNA-binding</keyword>
<dbReference type="InterPro" id="IPR051081">
    <property type="entry name" value="HTH_MetalResp_TranReg"/>
</dbReference>
<dbReference type="Proteomes" id="UP000536685">
    <property type="component" value="Unassembled WGS sequence"/>
</dbReference>
<dbReference type="PANTHER" id="PTHR33154">
    <property type="entry name" value="TRANSCRIPTIONAL REGULATOR, ARSR FAMILY"/>
    <property type="match status" value="1"/>
</dbReference>
<dbReference type="PRINTS" id="PR00778">
    <property type="entry name" value="HTHARSR"/>
</dbReference>
<evidence type="ECO:0000256" key="3">
    <source>
        <dbReference type="ARBA" id="ARBA00023163"/>
    </source>
</evidence>
<dbReference type="InterPro" id="IPR036390">
    <property type="entry name" value="WH_DNA-bd_sf"/>
</dbReference>
<dbReference type="Pfam" id="PF01022">
    <property type="entry name" value="HTH_5"/>
    <property type="match status" value="1"/>
</dbReference>
<dbReference type="CDD" id="cd00090">
    <property type="entry name" value="HTH_ARSR"/>
    <property type="match status" value="1"/>
</dbReference>
<protein>
    <submittedName>
        <fullName evidence="5">DNA-binding transcriptional ArsR family regulator</fullName>
    </submittedName>
</protein>
<evidence type="ECO:0000259" key="4">
    <source>
        <dbReference type="PROSITE" id="PS50987"/>
    </source>
</evidence>
<dbReference type="InterPro" id="IPR001845">
    <property type="entry name" value="HTH_ArsR_DNA-bd_dom"/>
</dbReference>
<dbReference type="PROSITE" id="PS50987">
    <property type="entry name" value="HTH_ARSR_2"/>
    <property type="match status" value="1"/>
</dbReference>
<evidence type="ECO:0000256" key="2">
    <source>
        <dbReference type="ARBA" id="ARBA00023125"/>
    </source>
</evidence>
<evidence type="ECO:0000256" key="1">
    <source>
        <dbReference type="ARBA" id="ARBA00023015"/>
    </source>
</evidence>
<sequence>MSGTPAFPMPEARDIRLTDLLRALSDPGRVRMLAVLSDGEFHPCNVEEFGLDIQKSTLSHHFKTMREAGLTEVRVQGRNHDIRLRSAELEARFPGLVEALTSPAAVADLGRDS</sequence>
<dbReference type="InterPro" id="IPR036388">
    <property type="entry name" value="WH-like_DNA-bd_sf"/>
</dbReference>
<proteinExistence type="predicted"/>
<evidence type="ECO:0000313" key="6">
    <source>
        <dbReference type="Proteomes" id="UP000536685"/>
    </source>
</evidence>
<keyword evidence="3" id="KW-0804">Transcription</keyword>
<dbReference type="Gene3D" id="1.10.10.10">
    <property type="entry name" value="Winged helix-like DNA-binding domain superfamily/Winged helix DNA-binding domain"/>
    <property type="match status" value="1"/>
</dbReference>
<reference evidence="5 6" key="1">
    <citation type="submission" date="2020-08" db="EMBL/GenBank/DDBJ databases">
        <title>Sequencing the genomes of 1000 actinobacteria strains.</title>
        <authorList>
            <person name="Klenk H.-P."/>
        </authorList>
    </citation>
    <scope>NUCLEOTIDE SEQUENCE [LARGE SCALE GENOMIC DNA]</scope>
    <source>
        <strain evidence="5 6">DSM 105784</strain>
    </source>
</reference>
<dbReference type="PANTHER" id="PTHR33154:SF12">
    <property type="entry name" value="TRANSCRIPTIONAL REGULATORY PROTEIN"/>
    <property type="match status" value="1"/>
</dbReference>
<name>A0A841AQE4_9MICO</name>
<accession>A0A841AQE4</accession>